<dbReference type="EMBL" id="PNBA02000005">
    <property type="protein sequence ID" value="KAG6422632.1"/>
    <property type="molecule type" value="Genomic_DNA"/>
</dbReference>
<proteinExistence type="predicted"/>
<reference evidence="1" key="1">
    <citation type="submission" date="2018-01" db="EMBL/GenBank/DDBJ databases">
        <authorList>
            <person name="Mao J.F."/>
        </authorList>
    </citation>
    <scope>NUCLEOTIDE SEQUENCE</scope>
    <source>
        <strain evidence="1">Huo1</strain>
        <tissue evidence="1">Leaf</tissue>
    </source>
</reference>
<accession>A0A8X8Y1X9</accession>
<organism evidence="1">
    <name type="scientific">Salvia splendens</name>
    <name type="common">Scarlet sage</name>
    <dbReference type="NCBI Taxonomy" id="180675"/>
    <lineage>
        <taxon>Eukaryota</taxon>
        <taxon>Viridiplantae</taxon>
        <taxon>Streptophyta</taxon>
        <taxon>Embryophyta</taxon>
        <taxon>Tracheophyta</taxon>
        <taxon>Spermatophyta</taxon>
        <taxon>Magnoliopsida</taxon>
        <taxon>eudicotyledons</taxon>
        <taxon>Gunneridae</taxon>
        <taxon>Pentapetalae</taxon>
        <taxon>asterids</taxon>
        <taxon>lamiids</taxon>
        <taxon>Lamiales</taxon>
        <taxon>Lamiaceae</taxon>
        <taxon>Nepetoideae</taxon>
        <taxon>Mentheae</taxon>
        <taxon>Salviinae</taxon>
        <taxon>Salvia</taxon>
        <taxon>Salvia subgen. Calosphace</taxon>
        <taxon>core Calosphace</taxon>
    </lineage>
</organism>
<keyword evidence="2" id="KW-1185">Reference proteome</keyword>
<evidence type="ECO:0000313" key="1">
    <source>
        <dbReference type="EMBL" id="KAG6422632.1"/>
    </source>
</evidence>
<dbReference type="AlphaFoldDB" id="A0A8X8Y1X9"/>
<comment type="caution">
    <text evidence="1">The sequence shown here is derived from an EMBL/GenBank/DDBJ whole genome shotgun (WGS) entry which is preliminary data.</text>
</comment>
<reference evidence="1" key="2">
    <citation type="submission" date="2020-08" db="EMBL/GenBank/DDBJ databases">
        <title>Plant Genome Project.</title>
        <authorList>
            <person name="Zhang R.-G."/>
        </authorList>
    </citation>
    <scope>NUCLEOTIDE SEQUENCE</scope>
    <source>
        <strain evidence="1">Huo1</strain>
        <tissue evidence="1">Leaf</tissue>
    </source>
</reference>
<evidence type="ECO:0000313" key="2">
    <source>
        <dbReference type="Proteomes" id="UP000298416"/>
    </source>
</evidence>
<name>A0A8X8Y1X9_SALSN</name>
<protein>
    <submittedName>
        <fullName evidence="1">Uncharacterized protein</fullName>
    </submittedName>
</protein>
<gene>
    <name evidence="1" type="ORF">SASPL_113009</name>
</gene>
<sequence length="51" mass="5803">MDSSRLTENRKMLLVCRNRIRQTWVTRGTGEAETLIPILETGDRATPLKAC</sequence>
<dbReference type="Proteomes" id="UP000298416">
    <property type="component" value="Unassembled WGS sequence"/>
</dbReference>